<feature type="compositionally biased region" description="Low complexity" evidence="3">
    <location>
        <begin position="1161"/>
        <end position="1174"/>
    </location>
</feature>
<feature type="compositionally biased region" description="Low complexity" evidence="3">
    <location>
        <begin position="521"/>
        <end position="534"/>
    </location>
</feature>
<feature type="compositionally biased region" description="Polar residues" evidence="3">
    <location>
        <begin position="960"/>
        <end position="970"/>
    </location>
</feature>
<feature type="compositionally biased region" description="Polar residues" evidence="3">
    <location>
        <begin position="1262"/>
        <end position="1274"/>
    </location>
</feature>
<dbReference type="Pfam" id="PF25459">
    <property type="entry name" value="AIM3_BBC1_C"/>
    <property type="match status" value="1"/>
</dbReference>
<feature type="region of interest" description="Disordered" evidence="3">
    <location>
        <begin position="709"/>
        <end position="947"/>
    </location>
</feature>
<protein>
    <submittedName>
        <fullName evidence="5">Src homology-3 domain</fullName>
    </submittedName>
</protein>
<evidence type="ECO:0000256" key="3">
    <source>
        <dbReference type="SAM" id="MobiDB-lite"/>
    </source>
</evidence>
<feature type="compositionally biased region" description="Basic and acidic residues" evidence="3">
    <location>
        <begin position="730"/>
        <end position="741"/>
    </location>
</feature>
<keyword evidence="1 2" id="KW-0728">SH3 domain</keyword>
<feature type="compositionally biased region" description="Basic and acidic residues" evidence="3">
    <location>
        <begin position="373"/>
        <end position="390"/>
    </location>
</feature>
<feature type="compositionally biased region" description="Basic and acidic residues" evidence="3">
    <location>
        <begin position="317"/>
        <end position="332"/>
    </location>
</feature>
<dbReference type="EMBL" id="LN483167">
    <property type="protein sequence ID" value="CDZ97442.1"/>
    <property type="molecule type" value="Genomic_DNA"/>
</dbReference>
<dbReference type="SMART" id="SM00326">
    <property type="entry name" value="SH3"/>
    <property type="match status" value="1"/>
</dbReference>
<reference evidence="5" key="1">
    <citation type="submission" date="2014-08" db="EMBL/GenBank/DDBJ databases">
        <authorList>
            <person name="Sharma Rahul"/>
            <person name="Thines Marco"/>
        </authorList>
    </citation>
    <scope>NUCLEOTIDE SEQUENCE</scope>
</reference>
<organism evidence="5">
    <name type="scientific">Phaffia rhodozyma</name>
    <name type="common">Yeast</name>
    <name type="synonym">Xanthophyllomyces dendrorhous</name>
    <dbReference type="NCBI Taxonomy" id="264483"/>
    <lineage>
        <taxon>Eukaryota</taxon>
        <taxon>Fungi</taxon>
        <taxon>Dikarya</taxon>
        <taxon>Basidiomycota</taxon>
        <taxon>Agaricomycotina</taxon>
        <taxon>Tremellomycetes</taxon>
        <taxon>Cystofilobasidiales</taxon>
        <taxon>Mrakiaceae</taxon>
        <taxon>Phaffia</taxon>
    </lineage>
</organism>
<feature type="compositionally biased region" description="Acidic residues" evidence="3">
    <location>
        <begin position="783"/>
        <end position="795"/>
    </location>
</feature>
<feature type="compositionally biased region" description="Polar residues" evidence="3">
    <location>
        <begin position="414"/>
        <end position="423"/>
    </location>
</feature>
<dbReference type="PROSITE" id="PS50002">
    <property type="entry name" value="SH3"/>
    <property type="match status" value="1"/>
</dbReference>
<feature type="compositionally biased region" description="Acidic residues" evidence="3">
    <location>
        <begin position="746"/>
        <end position="759"/>
    </location>
</feature>
<feature type="compositionally biased region" description="Basic and acidic residues" evidence="3">
    <location>
        <begin position="224"/>
        <end position="239"/>
    </location>
</feature>
<feature type="compositionally biased region" description="Low complexity" evidence="3">
    <location>
        <begin position="1286"/>
        <end position="1296"/>
    </location>
</feature>
<feature type="compositionally biased region" description="Basic and acidic residues" evidence="3">
    <location>
        <begin position="565"/>
        <end position="590"/>
    </location>
</feature>
<sequence length="1468" mass="155548">MSDFPWVGKSIMRYNSPHSTDLSFDADQAIRVLGPAPETDDWSLGEILETGKKGIFPKEFVIKVDPSESSSTAAPTDSEQEDGSSTKPTESLPSPVAEAPKATPMTIPPKPDDIINRTPSPPPQNSPPIKSENSQDPLHISSKKIVDDNTVPIHTNDPVVQPARSLSPPPPPSDISTPTPAAPVTVSPSLEPSHPPVNMAASPAPILASPPPSAVKVGGMSASDAKESIKSGGSLKDRMAMFQQKATPATSGPPPIRTKPAGNWSWKNKPAVSSSSTAEQSMTSLKVESATSSLGADEAHPPTTLPASQPGGMSASDAKESITKGGSLKERMAALQGKIGGAAPIPPPVPSGKPRVWKRPEAPSAPVSELVQPEEKKKSKWVVEEVSRDELDGSVLKSGEDLLKSNEGLEENTEAGTSATIDKSSGDKEVVPELTEAEQAEPAAVDDEEVVEKERRAAIAARMAKLGGRGMFAPPPPPPTPIIRKQNINDSTTTEEASIASEPSSSTLTTLSTQAEDNSSATPATAPLPAMPRRAAPPRRKPNATPKASDPIPSAPNPQEIPYPKTDEEKAEIAEKEALAKGEHGVEGAERAGIALEAPEEGEQMDDQPLVSSEAETKKDLPGSTATQPRSTNLEVHPSAVNSASSIDHTQENPVVVESDGHSVHSHTNTTHVDVASPKRKLSIPLPERESFVKLDEAEFRQTIKTPSSIGFVGNEEHIQGSALSGEVSRSPEQDIEKEEANSEAPAEELSEDEEENLEDPSPPLPPPRSTILPPLPPKNIDLSEEEEGAQTEEEGLGHSETEDEPVSATLPPPRRRSMLPPLPTSAPVLSEETDIDASTSAEEEADAEVEEGEEDESEIEQEAPPLPPARIPLPHTAHGNVPSSAASSGSTAPSSFRQRPAVPLPSVPVPSSDEKITANPGSLPPVRSPILSKEPVSALSPPPAPAPVRAEVEAIDVDNTQEVTSQSTEADADSEAARRQSIAARMAKLGGPNQFRLFGGPPVAIRKPVATAEGNEDDDTTREEGSTAENATSTVNEEEEEEDDEVRRARARAKMAAMGGMRMGGFGMAQPASAPPPPPIEVPVEHERSSKESAPTAQERSTDRSQQREETEAYEPEETGPIDGFEESQDHLAPVVNEASLAPPLPLAGGDYQFDVPSFETESSTPPLTLTSPDSEEAPPPPPSGRPSRGLHPLVTESLSGKLHPETTAELPVSPSSIASPSSPITPNRRSSLKRISGVFNTRKSSDGGRPILEALEPPSADSSHSPQTTSQTIDERHELPLPPSSVASTPSPAVRDNTSLSQHHVHLSNVELIQLSRTNGAEVLKIANASLHQSKKSVIADGTSLGFVRETLHAAHCQPPTEDGMSFGHLIFHQTGKSVQARRDDIRPGDIVLIEHAHFRGKKGLTHYTTDVEFENGVVLEFEAKKSKVKVAQAVGKANAYPTLDAASYKLEDLQSGSAKFFRPFK</sequence>
<feature type="compositionally biased region" description="Basic and acidic residues" evidence="3">
    <location>
        <begin position="1101"/>
        <end position="1112"/>
    </location>
</feature>
<feature type="domain" description="SH3" evidence="4">
    <location>
        <begin position="1"/>
        <end position="66"/>
    </location>
</feature>
<feature type="compositionally biased region" description="Polar residues" evidence="3">
    <location>
        <begin position="624"/>
        <end position="648"/>
    </location>
</feature>
<feature type="compositionally biased region" description="Low complexity" evidence="3">
    <location>
        <begin position="174"/>
        <end position="189"/>
    </location>
</feature>
<evidence type="ECO:0000256" key="2">
    <source>
        <dbReference type="PROSITE-ProRule" id="PRU00192"/>
    </source>
</evidence>
<feature type="compositionally biased region" description="Polar residues" evidence="3">
    <location>
        <begin position="67"/>
        <end position="92"/>
    </location>
</feature>
<name>A0A0F7SKJ0_PHARH</name>
<dbReference type="Gene3D" id="2.30.30.40">
    <property type="entry name" value="SH3 Domains"/>
    <property type="match status" value="1"/>
</dbReference>
<evidence type="ECO:0000313" key="5">
    <source>
        <dbReference type="EMBL" id="CDZ97442.1"/>
    </source>
</evidence>
<proteinExistence type="predicted"/>
<feature type="region of interest" description="Disordered" evidence="3">
    <location>
        <begin position="402"/>
        <end position="682"/>
    </location>
</feature>
<evidence type="ECO:0000256" key="1">
    <source>
        <dbReference type="ARBA" id="ARBA00022443"/>
    </source>
</evidence>
<dbReference type="InterPro" id="IPR057402">
    <property type="entry name" value="AIM3_BBC1_C"/>
</dbReference>
<accession>A0A0F7SKJ0</accession>
<feature type="compositionally biased region" description="Pro residues" evidence="3">
    <location>
        <begin position="761"/>
        <end position="778"/>
    </location>
</feature>
<dbReference type="InterPro" id="IPR001452">
    <property type="entry name" value="SH3_domain"/>
</dbReference>
<feature type="region of interest" description="Disordered" evidence="3">
    <location>
        <begin position="66"/>
        <end position="390"/>
    </location>
</feature>
<feature type="compositionally biased region" description="Low complexity" evidence="3">
    <location>
        <begin position="1213"/>
        <end position="1228"/>
    </location>
</feature>
<feature type="compositionally biased region" description="Low complexity" evidence="3">
    <location>
        <begin position="273"/>
        <end position="284"/>
    </location>
</feature>
<feature type="compositionally biased region" description="Low complexity" evidence="3">
    <location>
        <begin position="491"/>
        <end position="513"/>
    </location>
</feature>
<dbReference type="SUPFAM" id="SSF50044">
    <property type="entry name" value="SH3-domain"/>
    <property type="match status" value="1"/>
</dbReference>
<feature type="compositionally biased region" description="Acidic residues" evidence="3">
    <location>
        <begin position="435"/>
        <end position="451"/>
    </location>
</feature>
<feature type="compositionally biased region" description="Low complexity" evidence="3">
    <location>
        <begin position="884"/>
        <end position="896"/>
    </location>
</feature>
<evidence type="ECO:0000259" key="4">
    <source>
        <dbReference type="PROSITE" id="PS50002"/>
    </source>
</evidence>
<feature type="compositionally biased region" description="Acidic residues" evidence="3">
    <location>
        <begin position="1113"/>
        <end position="1128"/>
    </location>
</feature>
<feature type="region of interest" description="Disordered" evidence="3">
    <location>
        <begin position="960"/>
        <end position="1299"/>
    </location>
</feature>
<feature type="compositionally biased region" description="Acidic residues" evidence="3">
    <location>
        <begin position="832"/>
        <end position="862"/>
    </location>
</feature>
<dbReference type="InterPro" id="IPR036028">
    <property type="entry name" value="SH3-like_dom_sf"/>
</dbReference>